<reference evidence="1 3" key="3">
    <citation type="journal article" date="2010" name="Environ. Microbiol.">
        <title>Genomic analysis of oceanic cyanobacterial myoviruses compared with T4-like myoviruses from diverse hosts and environments.</title>
        <authorList>
            <person name="Sullivan M.B."/>
            <person name="Huang K.H."/>
            <person name="Ignacio-Espinoza J.C."/>
            <person name="Berlin A.M."/>
            <person name="Kelly L."/>
            <person name="Weigele P.R."/>
            <person name="DeFrancesco A.S."/>
            <person name="Kern S.E."/>
            <person name="Thompson L.R."/>
            <person name="Young S."/>
            <person name="Yandava C."/>
            <person name="Fu R."/>
            <person name="Krastins B."/>
            <person name="Chase M."/>
            <person name="Sarracino D."/>
            <person name="Osburne M.S."/>
            <person name="Henn M.R."/>
            <person name="Chisholm S.W."/>
        </authorList>
    </citation>
    <scope>NUCLEOTIDE SEQUENCE [LARGE SCALE GENOMIC DNA]</scope>
</reference>
<dbReference type="RefSeq" id="YP_214279.1">
    <property type="nucleotide sequence ID" value="NC_006883.2"/>
</dbReference>
<evidence type="ECO:0000313" key="3">
    <source>
        <dbReference type="Proteomes" id="UP000000991"/>
    </source>
</evidence>
<evidence type="ECO:0000313" key="2">
    <source>
        <dbReference type="EMBL" id="ACY75923.1"/>
    </source>
</evidence>
<organismHost>
    <name type="scientific">Prochlorococcus</name>
    <dbReference type="NCBI Taxonomy" id="1218"/>
</organismHost>
<protein>
    <submittedName>
        <fullName evidence="1">Uncharacterized protein</fullName>
    </submittedName>
</protein>
<name>Q58MV7_BPPRM</name>
<proteinExistence type="predicted"/>
<dbReference type="Proteomes" id="UP000000991">
    <property type="component" value="Segment"/>
</dbReference>
<dbReference type="GeneID" id="3294256"/>
<evidence type="ECO:0000313" key="4">
    <source>
        <dbReference type="Proteomes" id="UP000013923"/>
    </source>
</evidence>
<reference evidence="1 3" key="1">
    <citation type="journal article" date="2005" name="PLoS Biol.">
        <title>Three Prochlorococcus cyanophage genomes: signature features and ecological interpretations.</title>
        <authorList>
            <person name="Sullivan M.B."/>
            <person name="Coleman M.L."/>
            <person name="Weigele P."/>
            <person name="Rohwer F."/>
            <person name="Chisholm S.W."/>
        </authorList>
    </citation>
    <scope>NUCLEOTIDE SEQUENCE</scope>
</reference>
<organism evidence="1 3">
    <name type="scientific">Prochlorococcus phage P-SSM2</name>
    <dbReference type="NCBI Taxonomy" id="268746"/>
    <lineage>
        <taxon>Viruses</taxon>
        <taxon>Duplodnaviria</taxon>
        <taxon>Heunggongvirae</taxon>
        <taxon>Uroviricota</taxon>
        <taxon>Caudoviricetes</taxon>
        <taxon>Pantevenvirales</taxon>
        <taxon>Kyanoviridae</taxon>
        <taxon>Salacisavirus</taxon>
        <taxon>Salacisavirus pssm2</taxon>
    </lineage>
</organism>
<dbReference type="EMBL" id="AY939844">
    <property type="protein sequence ID" value="AAX44425.1"/>
    <property type="molecule type" value="Genomic_DNA"/>
</dbReference>
<dbReference type="EMBL" id="GU071092">
    <property type="protein sequence ID" value="ACY75923.1"/>
    <property type="molecule type" value="Genomic_DNA"/>
</dbReference>
<gene>
    <name evidence="2" type="ORF">PCMG_00047</name>
    <name evidence="1" type="ORF">PSSM2_047</name>
</gene>
<reference evidence="2 4" key="2">
    <citation type="submission" date="2009-10" db="EMBL/GenBank/DDBJ databases">
        <title>The Genome Sequence of Prochlorococcus phage P-SSM2.</title>
        <authorList>
            <consortium name="The Broad Institute Genome Sequencing Platform"/>
            <person name="Henn M.R."/>
            <person name="Sullivan M.S."/>
            <person name="Osburne M.S."/>
            <person name="Levin J."/>
            <person name="Malboeuf C."/>
            <person name="Casali M."/>
            <person name="Russ C."/>
            <person name="Lennon N."/>
            <person name="Chapman S.B."/>
            <person name="Erlich R."/>
            <person name="Young S.K."/>
            <person name="Koehrsen M."/>
            <person name="Yandava C."/>
            <person name="Zeng Q."/>
            <person name="Alvarado L."/>
            <person name="Anderson S."/>
            <person name="Berlin A."/>
            <person name="Borenstein D."/>
            <person name="Chen Z."/>
            <person name="Engels R."/>
            <person name="Freedman E."/>
            <person name="Gellesch M."/>
            <person name="Goldberg J."/>
            <person name="Green L."/>
            <person name="Griggs A."/>
            <person name="Gujja S."/>
            <person name="Heilman E.R."/>
            <person name="Heiman D."/>
            <person name="Hepburn T."/>
            <person name="Howarth C."/>
            <person name="Jen D."/>
            <person name="Larson L."/>
            <person name="Lewis B."/>
            <person name="Mehta T."/>
            <person name="Park D."/>
            <person name="Pearson M."/>
            <person name="Richards J."/>
            <person name="Rizzolo K."/>
            <person name="Roberts A."/>
            <person name="Ryan E."/>
            <person name="Saif S."/>
            <person name="Shea T."/>
            <person name="Shenoy N."/>
            <person name="Sisk P."/>
            <person name="Stolte C."/>
            <person name="Sykes S."/>
            <person name="Walk T."/>
            <person name="White J."/>
            <person name="Yu Q."/>
            <person name="Coleman M.L."/>
            <person name="Huang K.H."/>
            <person name="Weigele P.R."/>
            <person name="DeFrancesco A.S."/>
            <person name="Kern S.E."/>
            <person name="Thompson L.R."/>
            <person name="Fu R."/>
            <person name="Hombeck B."/>
            <person name="Chisholm S.W."/>
            <person name="Haas B."/>
            <person name="Nusbaum C."/>
            <person name="Birren B."/>
        </authorList>
    </citation>
    <scope>NUCLEOTIDE SEQUENCE [LARGE SCALE GENOMIC DNA]</scope>
    <source>
        <strain evidence="2">P-SSM2</strain>
    </source>
</reference>
<dbReference type="KEGG" id="vg:3294256"/>
<evidence type="ECO:0000313" key="1">
    <source>
        <dbReference type="EMBL" id="AAX44425.1"/>
    </source>
</evidence>
<keyword evidence="3" id="KW-1185">Reference proteome</keyword>
<dbReference type="Proteomes" id="UP000013923">
    <property type="component" value="Genome"/>
</dbReference>
<sequence length="81" mass="9109">MNNEELRKEINEIIEADIQIALNDYIQANGGGEKGEKLTAKVSQAEVDKIIKEYKKIKKRENSPLGVVKKMGLLDKDGRPL</sequence>
<accession>Q58MV7</accession>